<accession>A0A8K0UQT8</accession>
<evidence type="ECO:0000259" key="2">
    <source>
        <dbReference type="Pfam" id="PF20151"/>
    </source>
</evidence>
<keyword evidence="1" id="KW-0472">Membrane</keyword>
<feature type="transmembrane region" description="Helical" evidence="1">
    <location>
        <begin position="117"/>
        <end position="137"/>
    </location>
</feature>
<organism evidence="3 4">
    <name type="scientific">Cristinia sonorae</name>
    <dbReference type="NCBI Taxonomy" id="1940300"/>
    <lineage>
        <taxon>Eukaryota</taxon>
        <taxon>Fungi</taxon>
        <taxon>Dikarya</taxon>
        <taxon>Basidiomycota</taxon>
        <taxon>Agaricomycotina</taxon>
        <taxon>Agaricomycetes</taxon>
        <taxon>Agaricomycetidae</taxon>
        <taxon>Agaricales</taxon>
        <taxon>Pleurotineae</taxon>
        <taxon>Stephanosporaceae</taxon>
        <taxon>Cristinia</taxon>
    </lineage>
</organism>
<protein>
    <recommendedName>
        <fullName evidence="2">DUF6533 domain-containing protein</fullName>
    </recommendedName>
</protein>
<gene>
    <name evidence="3" type="ORF">BXZ70DRAFT_932266</name>
</gene>
<evidence type="ECO:0000313" key="3">
    <source>
        <dbReference type="EMBL" id="KAH8101874.1"/>
    </source>
</evidence>
<keyword evidence="1" id="KW-1133">Transmembrane helix</keyword>
<keyword evidence="4" id="KW-1185">Reference proteome</keyword>
<reference evidence="3" key="1">
    <citation type="journal article" date="2021" name="New Phytol.">
        <title>Evolutionary innovations through gain and loss of genes in the ectomycorrhizal Boletales.</title>
        <authorList>
            <person name="Wu G."/>
            <person name="Miyauchi S."/>
            <person name="Morin E."/>
            <person name="Kuo A."/>
            <person name="Drula E."/>
            <person name="Varga T."/>
            <person name="Kohler A."/>
            <person name="Feng B."/>
            <person name="Cao Y."/>
            <person name="Lipzen A."/>
            <person name="Daum C."/>
            <person name="Hundley H."/>
            <person name="Pangilinan J."/>
            <person name="Johnson J."/>
            <person name="Barry K."/>
            <person name="LaButti K."/>
            <person name="Ng V."/>
            <person name="Ahrendt S."/>
            <person name="Min B."/>
            <person name="Choi I.G."/>
            <person name="Park H."/>
            <person name="Plett J.M."/>
            <person name="Magnuson J."/>
            <person name="Spatafora J.W."/>
            <person name="Nagy L.G."/>
            <person name="Henrissat B."/>
            <person name="Grigoriev I.V."/>
            <person name="Yang Z.L."/>
            <person name="Xu J."/>
            <person name="Martin F.M."/>
        </authorList>
    </citation>
    <scope>NUCLEOTIDE SEQUENCE</scope>
    <source>
        <strain evidence="3">KKN 215</strain>
    </source>
</reference>
<dbReference type="EMBL" id="JAEVFJ010000011">
    <property type="protein sequence ID" value="KAH8101874.1"/>
    <property type="molecule type" value="Genomic_DNA"/>
</dbReference>
<evidence type="ECO:0000313" key="4">
    <source>
        <dbReference type="Proteomes" id="UP000813824"/>
    </source>
</evidence>
<dbReference type="AlphaFoldDB" id="A0A8K0UQT8"/>
<name>A0A8K0UQT8_9AGAR</name>
<feature type="transmembrane region" description="Helical" evidence="1">
    <location>
        <begin position="163"/>
        <end position="187"/>
    </location>
</feature>
<proteinExistence type="predicted"/>
<keyword evidence="1" id="KW-0812">Transmembrane</keyword>
<comment type="caution">
    <text evidence="3">The sequence shown here is derived from an EMBL/GenBank/DDBJ whole genome shotgun (WGS) entry which is preliminary data.</text>
</comment>
<dbReference type="OrthoDB" id="3261349at2759"/>
<dbReference type="InterPro" id="IPR045340">
    <property type="entry name" value="DUF6533"/>
</dbReference>
<feature type="transmembrane region" description="Helical" evidence="1">
    <location>
        <begin position="207"/>
        <end position="230"/>
    </location>
</feature>
<feature type="non-terminal residue" evidence="3">
    <location>
        <position position="1"/>
    </location>
</feature>
<dbReference type="Proteomes" id="UP000813824">
    <property type="component" value="Unassembled WGS sequence"/>
</dbReference>
<evidence type="ECO:0000256" key="1">
    <source>
        <dbReference type="SAM" id="Phobius"/>
    </source>
</evidence>
<feature type="transmembrane region" description="Helical" evidence="1">
    <location>
        <begin position="86"/>
        <end position="105"/>
    </location>
</feature>
<feature type="domain" description="DUF6533" evidence="2">
    <location>
        <begin position="17"/>
        <end position="62"/>
    </location>
</feature>
<dbReference type="Pfam" id="PF20151">
    <property type="entry name" value="DUF6533"/>
    <property type="match status" value="1"/>
</dbReference>
<sequence length="336" mass="37461">MRHISVDAAQELCLQRYLNLVAFAILYYDYGLTASQEYERYWFTGTFTWTALLFFVMRYISVFGHVPVIAHIFLDDEGPLCSAMLLYHQILAMLIQLLVGILLVVRTYALYNRNRWVLFGTLTVGLSGIGVAAWAILFPHGQSTIRTPGSGCDMSLSQVQGTYFAIAWGAMLVFDALIFALTVCRAFVHSRKARGSLFGIMLRDGSIYFGCMAGANLGNIITFIICSPGLKGVPTILTNVLSTTLISRLMLNIRDPKVLERTRSLTTQTSTYNAAGHLSQVDNLPFYSTLFRLTGDVSAPLTQFSQHTRRSELPTPAVTDYYELRPVVIRVAQGYS</sequence>
<feature type="transmembrane region" description="Helical" evidence="1">
    <location>
        <begin position="47"/>
        <end position="74"/>
    </location>
</feature>